<evidence type="ECO:0000259" key="2">
    <source>
        <dbReference type="Pfam" id="PF13166"/>
    </source>
</evidence>
<comment type="caution">
    <text evidence="3">The sequence shown here is derived from an EMBL/GenBank/DDBJ whole genome shotgun (WGS) entry which is preliminary data.</text>
</comment>
<gene>
    <name evidence="3" type="ORF">AS359_00540</name>
</gene>
<dbReference type="Proteomes" id="UP000053300">
    <property type="component" value="Unassembled WGS sequence"/>
</dbReference>
<dbReference type="SUPFAM" id="SSF52540">
    <property type="entry name" value="P-loop containing nucleoside triphosphate hydrolases"/>
    <property type="match status" value="1"/>
</dbReference>
<dbReference type="Pfam" id="PF13166">
    <property type="entry name" value="AAA_13"/>
    <property type="match status" value="1"/>
</dbReference>
<sequence length="804" mass="93127">MEKNVFQKIDINNFGNYSNFVWKDEVRDYPGNNIVEFKKLNIIYGRNYSGKTTLSRIFRSLEKKQLPSRFENPSFTIKTTSSGNISQNSISTHDYDVRVYNKDFLDEHLSFLKDETGHIKPFAILGGENTLIEASIKEIEDFLGDAELKTGLRYEYKKNEDKYQELKTKQENLKKELDQLLFDKANNSKTGIKYNTQYNLPTYDTKKLNQDIKEAKTLGIEILDENSRLNLLSSIKADALLPILFLHPRFQDAQAIVSAANKLLAKEIKPTQAIQELLSNDLLQNWVRTGYSLHKDIRQTCGFCGNLLSESTLDRIDSHFSKESKMLEDEVNRLISSIDDYIKTISIISLPNPIKFYTQFQKIFSDLSEELIKQRDLQIKNLTFIKNILGKKLENIFLKVDPVYIDSNDELIERLVGDVSSIINSHNKICNAPKPDSTTILKNLRLSEVAKFVNDIDYEKKVDCINSAEKETIDQRNYLDKLKSERDGKLKDIDRLRTQLLDERKGAEKVNEYLCHSLSGGKLKLEAVEIDGQNTYKFKITRDNVEAFNLSEGECSLIAFCYYLAKLNEASSVVRKKILYIDDPISSLDSNHIFFIYSLIEKYLAQSIKDSDNNDINIYEQMFISTHNLEFLKYLKKISSPKTGGKESFVITRRGQGNSYIKVMPKYLRNYITELNYLFGEIFTCSKSENFLKEHHSFYNFGNNLRKFLEAYLFFKYPSDTDSRNFDRVSEFFKDETSSEVHVQRLINEYSHVGEFLDRSSQPIDSDEITTLANFVLKKMRENDPVQFSHFVKSIGQTDPFAVQ</sequence>
<name>A0A0W7YVH1_9BURK</name>
<dbReference type="EMBL" id="LPXH01000037">
    <property type="protein sequence ID" value="KUF39086.1"/>
    <property type="molecule type" value="Genomic_DNA"/>
</dbReference>
<dbReference type="PANTHER" id="PTHR32182">
    <property type="entry name" value="DNA REPLICATION AND REPAIR PROTEIN RECF"/>
    <property type="match status" value="1"/>
</dbReference>
<evidence type="ECO:0000313" key="3">
    <source>
        <dbReference type="EMBL" id="KUF39086.1"/>
    </source>
</evidence>
<evidence type="ECO:0000313" key="4">
    <source>
        <dbReference type="Proteomes" id="UP000053300"/>
    </source>
</evidence>
<dbReference type="GO" id="GO:0000731">
    <property type="term" value="P:DNA synthesis involved in DNA repair"/>
    <property type="evidence" value="ECO:0007669"/>
    <property type="project" value="TreeGrafter"/>
</dbReference>
<organism evidence="3 4">
    <name type="scientific">Comamonas kerstersii</name>
    <dbReference type="NCBI Taxonomy" id="225992"/>
    <lineage>
        <taxon>Bacteria</taxon>
        <taxon>Pseudomonadati</taxon>
        <taxon>Pseudomonadota</taxon>
        <taxon>Betaproteobacteria</taxon>
        <taxon>Burkholderiales</taxon>
        <taxon>Comamonadaceae</taxon>
        <taxon>Comamonas</taxon>
    </lineage>
</organism>
<dbReference type="InterPro" id="IPR026866">
    <property type="entry name" value="CR006_AAA"/>
</dbReference>
<reference evidence="3 4" key="1">
    <citation type="submission" date="2015-12" db="EMBL/GenBank/DDBJ databases">
        <title>Complete genome sequence of a multi-drug resistant strain Acidovorax sp. 12322-1.</title>
        <authorList>
            <person name="Ming D."/>
            <person name="Wang M."/>
            <person name="Hu S."/>
            <person name="Zhou Y."/>
            <person name="Jiang T."/>
        </authorList>
    </citation>
    <scope>NUCLEOTIDE SEQUENCE [LARGE SCALE GENOMIC DNA]</scope>
    <source>
        <strain evidence="3 4">12322-1</strain>
    </source>
</reference>
<keyword evidence="4" id="KW-1185">Reference proteome</keyword>
<dbReference type="Gene3D" id="3.40.50.300">
    <property type="entry name" value="P-loop containing nucleotide triphosphate hydrolases"/>
    <property type="match status" value="1"/>
</dbReference>
<dbReference type="GO" id="GO:0006302">
    <property type="term" value="P:double-strand break repair"/>
    <property type="evidence" value="ECO:0007669"/>
    <property type="project" value="TreeGrafter"/>
</dbReference>
<accession>A0A0W7YVH1</accession>
<dbReference type="PANTHER" id="PTHR32182:SF0">
    <property type="entry name" value="DNA REPLICATION AND REPAIR PROTEIN RECF"/>
    <property type="match status" value="1"/>
</dbReference>
<feature type="coiled-coil region" evidence="1">
    <location>
        <begin position="156"/>
        <end position="183"/>
    </location>
</feature>
<evidence type="ECO:0000256" key="1">
    <source>
        <dbReference type="SAM" id="Coils"/>
    </source>
</evidence>
<protein>
    <recommendedName>
        <fullName evidence="2">Protein CR006 P-loop domain-containing protein</fullName>
    </recommendedName>
</protein>
<keyword evidence="1" id="KW-0175">Coiled coil</keyword>
<feature type="domain" description="Protein CR006 P-loop" evidence="2">
    <location>
        <begin position="30"/>
        <end position="778"/>
    </location>
</feature>
<dbReference type="InterPro" id="IPR027417">
    <property type="entry name" value="P-loop_NTPase"/>
</dbReference>
<proteinExistence type="predicted"/>
<dbReference type="AlphaFoldDB" id="A0A0W7YVH1"/>